<evidence type="ECO:0000313" key="3">
    <source>
        <dbReference type="Proteomes" id="UP001347796"/>
    </source>
</evidence>
<keyword evidence="3" id="KW-1185">Reference proteome</keyword>
<dbReference type="AlphaFoldDB" id="A0AAN8K0S6"/>
<feature type="chain" id="PRO_5042909193" evidence="1">
    <location>
        <begin position="23"/>
        <end position="193"/>
    </location>
</feature>
<name>A0AAN8K0S6_PATCE</name>
<proteinExistence type="predicted"/>
<protein>
    <submittedName>
        <fullName evidence="2">Uncharacterized protein</fullName>
    </submittedName>
</protein>
<comment type="caution">
    <text evidence="2">The sequence shown here is derived from an EMBL/GenBank/DDBJ whole genome shotgun (WGS) entry which is preliminary data.</text>
</comment>
<keyword evidence="1" id="KW-0732">Signal</keyword>
<reference evidence="2 3" key="1">
    <citation type="submission" date="2024-01" db="EMBL/GenBank/DDBJ databases">
        <title>The genome of the rayed Mediterranean limpet Patella caerulea (Linnaeus, 1758).</title>
        <authorList>
            <person name="Anh-Thu Weber A."/>
            <person name="Halstead-Nussloch G."/>
        </authorList>
    </citation>
    <scope>NUCLEOTIDE SEQUENCE [LARGE SCALE GENOMIC DNA]</scope>
    <source>
        <strain evidence="2">AATW-2023a</strain>
        <tissue evidence="2">Whole specimen</tissue>
    </source>
</reference>
<evidence type="ECO:0000256" key="1">
    <source>
        <dbReference type="SAM" id="SignalP"/>
    </source>
</evidence>
<dbReference type="Proteomes" id="UP001347796">
    <property type="component" value="Unassembled WGS sequence"/>
</dbReference>
<evidence type="ECO:0000313" key="2">
    <source>
        <dbReference type="EMBL" id="KAK6182689.1"/>
    </source>
</evidence>
<feature type="signal peptide" evidence="1">
    <location>
        <begin position="1"/>
        <end position="22"/>
    </location>
</feature>
<dbReference type="EMBL" id="JAZGQO010000007">
    <property type="protein sequence ID" value="KAK6182689.1"/>
    <property type="molecule type" value="Genomic_DNA"/>
</dbReference>
<gene>
    <name evidence="2" type="ORF">SNE40_010313</name>
</gene>
<organism evidence="2 3">
    <name type="scientific">Patella caerulea</name>
    <name type="common">Rayed Mediterranean limpet</name>
    <dbReference type="NCBI Taxonomy" id="87958"/>
    <lineage>
        <taxon>Eukaryota</taxon>
        <taxon>Metazoa</taxon>
        <taxon>Spiralia</taxon>
        <taxon>Lophotrochozoa</taxon>
        <taxon>Mollusca</taxon>
        <taxon>Gastropoda</taxon>
        <taxon>Patellogastropoda</taxon>
        <taxon>Patelloidea</taxon>
        <taxon>Patellidae</taxon>
        <taxon>Patella</taxon>
    </lineage>
</organism>
<accession>A0AAN8K0S6</accession>
<sequence>MKLLPSLLHCLLFVLHFQRGYSNVDRAISSNNTLVASDRIDMIHLQSPWNPKLFQSDQETIERVKNACFRVLNFALNFSEGLIDLMELRINAVRETFIKLPTVMRMLNMSSDVIHIYKYINTSLSITIDEALAEQNVVRRLMTDNDITKQEPTYGIALAVKGVTGTERRIQERFSVLRKDVQTTVKELHEHFD</sequence>